<name>A0A0V1LU55_9BILA</name>
<reference evidence="1 2" key="1">
    <citation type="submission" date="2015-05" db="EMBL/GenBank/DDBJ databases">
        <title>Evolution of Trichinella species and genotypes.</title>
        <authorList>
            <person name="Korhonen P.K."/>
            <person name="Edoardo P."/>
            <person name="Giuseppe L.R."/>
            <person name="Gasser R.B."/>
        </authorList>
    </citation>
    <scope>NUCLEOTIDE SEQUENCE [LARGE SCALE GENOMIC DNA]</scope>
    <source>
        <strain evidence="1">ISS10</strain>
    </source>
</reference>
<dbReference type="EMBL" id="JYDW01000003">
    <property type="protein sequence ID" value="KRZ63066.1"/>
    <property type="molecule type" value="Genomic_DNA"/>
</dbReference>
<evidence type="ECO:0000313" key="1">
    <source>
        <dbReference type="EMBL" id="KRZ63066.1"/>
    </source>
</evidence>
<sequence>MVKRDSNIFPMNFKSVDTYCQRAVIDKQKISEFCSTFLWSPYFSLSFDLIDNICFTVPNSE</sequence>
<keyword evidence="2" id="KW-1185">Reference proteome</keyword>
<protein>
    <submittedName>
        <fullName evidence="1">Uncharacterized protein</fullName>
    </submittedName>
</protein>
<proteinExistence type="predicted"/>
<evidence type="ECO:0000313" key="2">
    <source>
        <dbReference type="Proteomes" id="UP000054721"/>
    </source>
</evidence>
<organism evidence="1 2">
    <name type="scientific">Trichinella nativa</name>
    <dbReference type="NCBI Taxonomy" id="6335"/>
    <lineage>
        <taxon>Eukaryota</taxon>
        <taxon>Metazoa</taxon>
        <taxon>Ecdysozoa</taxon>
        <taxon>Nematoda</taxon>
        <taxon>Enoplea</taxon>
        <taxon>Dorylaimia</taxon>
        <taxon>Trichinellida</taxon>
        <taxon>Trichinellidae</taxon>
        <taxon>Trichinella</taxon>
    </lineage>
</organism>
<comment type="caution">
    <text evidence="1">The sequence shown here is derived from an EMBL/GenBank/DDBJ whole genome shotgun (WGS) entry which is preliminary data.</text>
</comment>
<dbReference type="OrthoDB" id="10397773at2759"/>
<accession>A0A0V1LU55</accession>
<gene>
    <name evidence="1" type="ORF">T02_5318</name>
</gene>
<dbReference type="AlphaFoldDB" id="A0A0V1LU55"/>
<dbReference type="Proteomes" id="UP000054721">
    <property type="component" value="Unassembled WGS sequence"/>
</dbReference>